<dbReference type="InterPro" id="IPR052530">
    <property type="entry name" value="NAD(P)H_nitroreductase"/>
</dbReference>
<dbReference type="InterPro" id="IPR000415">
    <property type="entry name" value="Nitroreductase-like"/>
</dbReference>
<dbReference type="AlphaFoldDB" id="A0A6U2G0D4"/>
<accession>A0A6U2G0D4</accession>
<dbReference type="SUPFAM" id="SSF55469">
    <property type="entry name" value="FMN-dependent nitroreductase-like"/>
    <property type="match status" value="1"/>
</dbReference>
<feature type="domain" description="Nitroreductase" evidence="1">
    <location>
        <begin position="78"/>
        <end position="252"/>
    </location>
</feature>
<dbReference type="Pfam" id="PF00881">
    <property type="entry name" value="Nitroreductase"/>
    <property type="match status" value="1"/>
</dbReference>
<proteinExistence type="predicted"/>
<dbReference type="PANTHER" id="PTHR43821:SF1">
    <property type="entry name" value="NAD(P)H NITROREDUCTASE YDJA-RELATED"/>
    <property type="match status" value="1"/>
</dbReference>
<dbReference type="EMBL" id="HBFX01054235">
    <property type="protein sequence ID" value="CAD8981669.1"/>
    <property type="molecule type" value="Transcribed_RNA"/>
</dbReference>
<dbReference type="PANTHER" id="PTHR43821">
    <property type="entry name" value="NAD(P)H NITROREDUCTASE YDJA-RELATED"/>
    <property type="match status" value="1"/>
</dbReference>
<evidence type="ECO:0000313" key="2">
    <source>
        <dbReference type="EMBL" id="CAD8981669.1"/>
    </source>
</evidence>
<protein>
    <recommendedName>
        <fullName evidence="1">Nitroreductase domain-containing protein</fullName>
    </recommendedName>
</protein>
<dbReference type="GO" id="GO:0016491">
    <property type="term" value="F:oxidoreductase activity"/>
    <property type="evidence" value="ECO:0007669"/>
    <property type="project" value="InterPro"/>
</dbReference>
<gene>
    <name evidence="2" type="ORF">HAND00432_LOCUS32679</name>
</gene>
<sequence>MSCPPPLFVQGTMRLLDVFPPAPQAVRWLCYALLPLVPALLLREIGFGSRQARIASPDNVEADGEKPADAYVQLLPCIRSRRSVFPKSYVDRQVKPHVMKKLLEAAMWAPFHGPRPPWRFVVLGRKAMIDMQRMTLNFYDNNWRETPRFGDGTEAEYLSWRKRTEEEILGRWGPVSYMVAIVMQRQAGSKRMPEWEEAAAVACAVQNMHLQASAFPGVACYWSSWHAAARDSEDMRVFLGMGAEDKCLGYFIVAACEPTLKDFRERKPETHLSAEWRD</sequence>
<evidence type="ECO:0000259" key="1">
    <source>
        <dbReference type="Pfam" id="PF00881"/>
    </source>
</evidence>
<dbReference type="Gene3D" id="3.40.109.10">
    <property type="entry name" value="NADH Oxidase"/>
    <property type="match status" value="1"/>
</dbReference>
<name>A0A6U2G0D4_HEMAN</name>
<organism evidence="2">
    <name type="scientific">Hemiselmis andersenii</name>
    <name type="common">Cryptophyte alga</name>
    <dbReference type="NCBI Taxonomy" id="464988"/>
    <lineage>
        <taxon>Eukaryota</taxon>
        <taxon>Cryptophyceae</taxon>
        <taxon>Cryptomonadales</taxon>
        <taxon>Hemiselmidaceae</taxon>
        <taxon>Hemiselmis</taxon>
    </lineage>
</organism>
<dbReference type="InterPro" id="IPR029479">
    <property type="entry name" value="Nitroreductase"/>
</dbReference>
<reference evidence="2" key="1">
    <citation type="submission" date="2021-01" db="EMBL/GenBank/DDBJ databases">
        <authorList>
            <person name="Corre E."/>
            <person name="Pelletier E."/>
            <person name="Niang G."/>
            <person name="Scheremetjew M."/>
            <person name="Finn R."/>
            <person name="Kale V."/>
            <person name="Holt S."/>
            <person name="Cochrane G."/>
            <person name="Meng A."/>
            <person name="Brown T."/>
            <person name="Cohen L."/>
        </authorList>
    </citation>
    <scope>NUCLEOTIDE SEQUENCE</scope>
    <source>
        <strain evidence="2">CCMP644</strain>
    </source>
</reference>